<organism evidence="1 2">
    <name type="scientific">Nephila pilipes</name>
    <name type="common">Giant wood spider</name>
    <name type="synonym">Nephila maculata</name>
    <dbReference type="NCBI Taxonomy" id="299642"/>
    <lineage>
        <taxon>Eukaryota</taxon>
        <taxon>Metazoa</taxon>
        <taxon>Ecdysozoa</taxon>
        <taxon>Arthropoda</taxon>
        <taxon>Chelicerata</taxon>
        <taxon>Arachnida</taxon>
        <taxon>Araneae</taxon>
        <taxon>Araneomorphae</taxon>
        <taxon>Entelegynae</taxon>
        <taxon>Araneoidea</taxon>
        <taxon>Nephilidae</taxon>
        <taxon>Nephila</taxon>
    </lineage>
</organism>
<protein>
    <submittedName>
        <fullName evidence="1">Uncharacterized protein</fullName>
    </submittedName>
</protein>
<name>A0A8X6PZB8_NEPPI</name>
<reference evidence="1" key="1">
    <citation type="submission" date="2020-08" db="EMBL/GenBank/DDBJ databases">
        <title>Multicomponent nature underlies the extraordinary mechanical properties of spider dragline silk.</title>
        <authorList>
            <person name="Kono N."/>
            <person name="Nakamura H."/>
            <person name="Mori M."/>
            <person name="Yoshida Y."/>
            <person name="Ohtoshi R."/>
            <person name="Malay A.D."/>
            <person name="Moran D.A.P."/>
            <person name="Tomita M."/>
            <person name="Numata K."/>
            <person name="Arakawa K."/>
        </authorList>
    </citation>
    <scope>NUCLEOTIDE SEQUENCE</scope>
</reference>
<comment type="caution">
    <text evidence="1">The sequence shown here is derived from an EMBL/GenBank/DDBJ whole genome shotgun (WGS) entry which is preliminary data.</text>
</comment>
<sequence>MVPLLLTGNKNDESGMQTLIITQTEKDPVSYSGRKGHIELLVTIDVGVNARLGHNQYSKLLRYFTVSSKGHLRQMTRKIIRRYDFAS</sequence>
<evidence type="ECO:0000313" key="1">
    <source>
        <dbReference type="EMBL" id="GFT91403.1"/>
    </source>
</evidence>
<dbReference type="AlphaFoldDB" id="A0A8X6PZB8"/>
<gene>
    <name evidence="1" type="ORF">NPIL_238341</name>
</gene>
<accession>A0A8X6PZB8</accession>
<keyword evidence="2" id="KW-1185">Reference proteome</keyword>
<dbReference type="Proteomes" id="UP000887013">
    <property type="component" value="Unassembled WGS sequence"/>
</dbReference>
<proteinExistence type="predicted"/>
<dbReference type="EMBL" id="BMAW01025201">
    <property type="protein sequence ID" value="GFT91403.1"/>
    <property type="molecule type" value="Genomic_DNA"/>
</dbReference>
<evidence type="ECO:0000313" key="2">
    <source>
        <dbReference type="Proteomes" id="UP000887013"/>
    </source>
</evidence>